<sequence length="140" mass="14374">MRELLTRVCEATGLAEAAALPAIGHVLQFTRDHAPGSDVAKLVDKIPDANQAMAAAAATSDAGVTAAIGAVKGLFGFGHIDMNILGGKLGNLGLSEKQTRALLKEVFAYAESLIGKDGVAKITEAMPHLSGFMASAETRA</sequence>
<reference evidence="1" key="1">
    <citation type="submission" date="2023-07" db="EMBL/GenBank/DDBJ databases">
        <authorList>
            <person name="Pelsma A.J. K."/>
        </authorList>
    </citation>
    <scope>NUCLEOTIDE SEQUENCE</scope>
</reference>
<name>A0AA48M089_9ZZZZ</name>
<dbReference type="EMBL" id="OY288114">
    <property type="protein sequence ID" value="CAJ0873012.1"/>
    <property type="molecule type" value="Genomic_DNA"/>
</dbReference>
<evidence type="ECO:0000313" key="1">
    <source>
        <dbReference type="EMBL" id="CAJ0873012.1"/>
    </source>
</evidence>
<protein>
    <recommendedName>
        <fullName evidence="2">DUF2267 domain-containing protein</fullName>
    </recommendedName>
</protein>
<accession>A0AA48M089</accession>
<evidence type="ECO:0008006" key="2">
    <source>
        <dbReference type="Google" id="ProtNLM"/>
    </source>
</evidence>
<proteinExistence type="predicted"/>
<dbReference type="AlphaFoldDB" id="A0AA48M089"/>
<gene>
    <name evidence="1" type="ORF">AMST5_02470</name>
</gene>
<organism evidence="1">
    <name type="scientific">freshwater sediment metagenome</name>
    <dbReference type="NCBI Taxonomy" id="556182"/>
    <lineage>
        <taxon>unclassified sequences</taxon>
        <taxon>metagenomes</taxon>
        <taxon>ecological metagenomes</taxon>
    </lineage>
</organism>